<feature type="domain" description="DC1" evidence="5">
    <location>
        <begin position="164"/>
        <end position="205"/>
    </location>
</feature>
<dbReference type="InterPro" id="IPR043145">
    <property type="entry name" value="Znf_ZZ_sf"/>
</dbReference>
<dbReference type="SUPFAM" id="SSF57889">
    <property type="entry name" value="Cysteine-rich domain"/>
    <property type="match status" value="3"/>
</dbReference>
<dbReference type="PANTHER" id="PTHR46288">
    <property type="entry name" value="PHORBOL-ESTER/DAG-TYPE DOMAIN-CONTAINING PROTEIN"/>
    <property type="match status" value="1"/>
</dbReference>
<dbReference type="PANTHER" id="PTHR46288:SF27">
    <property type="entry name" value="CYSTEINE_HISTIDINE-RICH C1 DOMAIN FAMILY PROTEIN"/>
    <property type="match status" value="1"/>
</dbReference>
<dbReference type="OMA" id="FQAQMAY"/>
<dbReference type="InParanoid" id="A0A7N2M345"/>
<dbReference type="Proteomes" id="UP000594261">
    <property type="component" value="Chromosome 7"/>
</dbReference>
<evidence type="ECO:0000256" key="2">
    <source>
        <dbReference type="ARBA" id="ARBA00022737"/>
    </source>
</evidence>
<keyword evidence="1" id="KW-0479">Metal-binding</keyword>
<feature type="domain" description="DC1" evidence="5">
    <location>
        <begin position="48"/>
        <end position="94"/>
    </location>
</feature>
<dbReference type="Pfam" id="PF03107">
    <property type="entry name" value="C1_2"/>
    <property type="match status" value="3"/>
</dbReference>
<evidence type="ECO:0000313" key="6">
    <source>
        <dbReference type="EnsemblPlants" id="QL07p009743:mrna"/>
    </source>
</evidence>
<keyword evidence="4" id="KW-0862">Zinc</keyword>
<evidence type="ECO:0000313" key="7">
    <source>
        <dbReference type="Proteomes" id="UP000594261"/>
    </source>
</evidence>
<keyword evidence="7" id="KW-1185">Reference proteome</keyword>
<feature type="domain" description="DC1" evidence="5">
    <location>
        <begin position="103"/>
        <end position="150"/>
    </location>
</feature>
<dbReference type="InterPro" id="IPR046349">
    <property type="entry name" value="C1-like_sf"/>
</dbReference>
<organism evidence="6 7">
    <name type="scientific">Quercus lobata</name>
    <name type="common">Valley oak</name>
    <dbReference type="NCBI Taxonomy" id="97700"/>
    <lineage>
        <taxon>Eukaryota</taxon>
        <taxon>Viridiplantae</taxon>
        <taxon>Streptophyta</taxon>
        <taxon>Embryophyta</taxon>
        <taxon>Tracheophyta</taxon>
        <taxon>Spermatophyta</taxon>
        <taxon>Magnoliopsida</taxon>
        <taxon>eudicotyledons</taxon>
        <taxon>Gunneridae</taxon>
        <taxon>Pentapetalae</taxon>
        <taxon>rosids</taxon>
        <taxon>fabids</taxon>
        <taxon>Fagales</taxon>
        <taxon>Fagaceae</taxon>
        <taxon>Quercus</taxon>
    </lineage>
</organism>
<dbReference type="GO" id="GO:0008270">
    <property type="term" value="F:zinc ion binding"/>
    <property type="evidence" value="ECO:0007669"/>
    <property type="project" value="UniProtKB-KW"/>
</dbReference>
<protein>
    <recommendedName>
        <fullName evidence="5">DC1 domain-containing protein</fullName>
    </recommendedName>
</protein>
<name>A0A7N2M345_QUELO</name>
<dbReference type="Gramene" id="QL07p009743:mrna">
    <property type="protein sequence ID" value="QL07p009743:mrna"/>
    <property type="gene ID" value="QL07p009743"/>
</dbReference>
<evidence type="ECO:0000256" key="1">
    <source>
        <dbReference type="ARBA" id="ARBA00022723"/>
    </source>
</evidence>
<keyword evidence="2" id="KW-0677">Repeat</keyword>
<dbReference type="EMBL" id="LRBV02000007">
    <property type="status" value="NOT_ANNOTATED_CDS"/>
    <property type="molecule type" value="Genomic_DNA"/>
</dbReference>
<proteinExistence type="predicted"/>
<dbReference type="InterPro" id="IPR004146">
    <property type="entry name" value="DC1"/>
</dbReference>
<evidence type="ECO:0000259" key="5">
    <source>
        <dbReference type="Pfam" id="PF03107"/>
    </source>
</evidence>
<sequence>MSFFEGSLYGLEAGGSCSSGDLNQDKDDSNTESGNASILNSRMALQHFSHPLHPLVFNANERSGISCQGCWEPVWGPSYSCITCKDFYRHKSCAELPLELHHPLHPNHPLILQPITLSDEEYNKCIDCNEFRFQYIYHCSDCNFSIHSGCSSFPLTTKSAVHKDHDHSLTRIWKLMKFTCDFCGKEGNLPFLCVPCNFGIHTSCAACLPTVKH</sequence>
<reference evidence="6" key="2">
    <citation type="submission" date="2021-01" db="UniProtKB">
        <authorList>
            <consortium name="EnsemblPlants"/>
        </authorList>
    </citation>
    <scope>IDENTIFICATION</scope>
</reference>
<evidence type="ECO:0000256" key="4">
    <source>
        <dbReference type="ARBA" id="ARBA00022833"/>
    </source>
</evidence>
<accession>A0A7N2M345</accession>
<dbReference type="Gene3D" id="3.30.60.90">
    <property type="match status" value="1"/>
</dbReference>
<reference evidence="6 7" key="1">
    <citation type="journal article" date="2016" name="G3 (Bethesda)">
        <title>First Draft Assembly and Annotation of the Genome of a California Endemic Oak Quercus lobata Nee (Fagaceae).</title>
        <authorList>
            <person name="Sork V.L."/>
            <person name="Fitz-Gibbon S.T."/>
            <person name="Puiu D."/>
            <person name="Crepeau M."/>
            <person name="Gugger P.F."/>
            <person name="Sherman R."/>
            <person name="Stevens K."/>
            <person name="Langley C.H."/>
            <person name="Pellegrini M."/>
            <person name="Salzberg S.L."/>
        </authorList>
    </citation>
    <scope>NUCLEOTIDE SEQUENCE [LARGE SCALE GENOMIC DNA]</scope>
    <source>
        <strain evidence="6 7">cv. SW786</strain>
    </source>
</reference>
<dbReference type="EnsemblPlants" id="QL07p009743:mrna">
    <property type="protein sequence ID" value="QL07p009743:mrna"/>
    <property type="gene ID" value="QL07p009743"/>
</dbReference>
<evidence type="ECO:0000256" key="3">
    <source>
        <dbReference type="ARBA" id="ARBA00022771"/>
    </source>
</evidence>
<dbReference type="AlphaFoldDB" id="A0A7N2M345"/>
<keyword evidence="3" id="KW-0863">Zinc-finger</keyword>